<keyword evidence="3" id="KW-1185">Reference proteome</keyword>
<reference evidence="3 4" key="1">
    <citation type="journal article" date="2020" name="Nat. Food">
        <title>A phased Vanilla planifolia genome enables genetic improvement of flavour and production.</title>
        <authorList>
            <person name="Hasing T."/>
            <person name="Tang H."/>
            <person name="Brym M."/>
            <person name="Khazi F."/>
            <person name="Huang T."/>
            <person name="Chambers A.H."/>
        </authorList>
    </citation>
    <scope>NUCLEOTIDE SEQUENCE [LARGE SCALE GENOMIC DNA]</scope>
    <source>
        <tissue evidence="2">Leaf</tissue>
    </source>
</reference>
<protein>
    <submittedName>
        <fullName evidence="2">Uncharacterized protein</fullName>
    </submittedName>
</protein>
<gene>
    <name evidence="2" type="ORF">HPP92_029140</name>
    <name evidence="1" type="ORF">HPP92_029151</name>
</gene>
<dbReference type="Proteomes" id="UP000639772">
    <property type="component" value="Unassembled WGS sequence"/>
</dbReference>
<dbReference type="EMBL" id="JADCNL010000647">
    <property type="protein sequence ID" value="KAG0445829.1"/>
    <property type="molecule type" value="Genomic_DNA"/>
</dbReference>
<evidence type="ECO:0000313" key="2">
    <source>
        <dbReference type="EMBL" id="KAG0445829.1"/>
    </source>
</evidence>
<sequence>MLLMEQIRGGEEWENRTAEAWSSMAPVTGLDLPSGSDLLPVGTAAVAAGKSETGEEEDPWLLVLRGVRDEKLLTWIEWCSSRRGTRR</sequence>
<accession>A0A835P4Z9</accession>
<evidence type="ECO:0000313" key="4">
    <source>
        <dbReference type="Proteomes" id="UP000639772"/>
    </source>
</evidence>
<evidence type="ECO:0000313" key="3">
    <source>
        <dbReference type="Proteomes" id="UP000636800"/>
    </source>
</evidence>
<comment type="caution">
    <text evidence="2">The sequence shown here is derived from an EMBL/GenBank/DDBJ whole genome shotgun (WGS) entry which is preliminary data.</text>
</comment>
<dbReference type="Proteomes" id="UP000636800">
    <property type="component" value="Unassembled WGS sequence"/>
</dbReference>
<organism evidence="2 3">
    <name type="scientific">Vanilla planifolia</name>
    <name type="common">Vanilla</name>
    <dbReference type="NCBI Taxonomy" id="51239"/>
    <lineage>
        <taxon>Eukaryota</taxon>
        <taxon>Viridiplantae</taxon>
        <taxon>Streptophyta</taxon>
        <taxon>Embryophyta</taxon>
        <taxon>Tracheophyta</taxon>
        <taxon>Spermatophyta</taxon>
        <taxon>Magnoliopsida</taxon>
        <taxon>Liliopsida</taxon>
        <taxon>Asparagales</taxon>
        <taxon>Orchidaceae</taxon>
        <taxon>Vanilloideae</taxon>
        <taxon>Vanilleae</taxon>
        <taxon>Vanilla</taxon>
    </lineage>
</organism>
<name>A0A835P4Z9_VANPL</name>
<dbReference type="EMBL" id="JADCNM010000648">
    <property type="protein sequence ID" value="KAG0445804.1"/>
    <property type="molecule type" value="Genomic_DNA"/>
</dbReference>
<proteinExistence type="predicted"/>
<dbReference type="AlphaFoldDB" id="A0A835P4Z9"/>
<evidence type="ECO:0000313" key="1">
    <source>
        <dbReference type="EMBL" id="KAG0445804.1"/>
    </source>
</evidence>